<proteinExistence type="predicted"/>
<keyword evidence="2 5" id="KW-0812">Transmembrane</keyword>
<protein>
    <recommendedName>
        <fullName evidence="8">DoxX family protein</fullName>
    </recommendedName>
</protein>
<evidence type="ECO:0000313" key="7">
    <source>
        <dbReference type="Proteomes" id="UP000194221"/>
    </source>
</evidence>
<name>A0A1Y2PAW1_9FLAO</name>
<evidence type="ECO:0000256" key="1">
    <source>
        <dbReference type="ARBA" id="ARBA00004141"/>
    </source>
</evidence>
<evidence type="ECO:0000256" key="2">
    <source>
        <dbReference type="ARBA" id="ARBA00022692"/>
    </source>
</evidence>
<comment type="caution">
    <text evidence="6">The sequence shown here is derived from an EMBL/GenBank/DDBJ whole genome shotgun (WGS) entry which is preliminary data.</text>
</comment>
<feature type="transmembrane region" description="Helical" evidence="5">
    <location>
        <begin position="107"/>
        <end position="123"/>
    </location>
</feature>
<feature type="transmembrane region" description="Helical" evidence="5">
    <location>
        <begin position="12"/>
        <end position="30"/>
    </location>
</feature>
<gene>
    <name evidence="6" type="ORF">WH52_10865</name>
</gene>
<keyword evidence="7" id="KW-1185">Reference proteome</keyword>
<sequence length="133" mass="15235">MKATPQQTAYTLLRITMGVNLLAHGLVRFPKLNGFRDWMVDFFKDTPFPTALVSGWATVLPFVEFGIGLLLIIGVFTYRTSIAGALLIIILLFGSCMTEQWEWAGMQMIYALIFVILISQIEYNKWTIQKYFK</sequence>
<dbReference type="InParanoid" id="A0A1Y2PAW1"/>
<dbReference type="GO" id="GO:0016020">
    <property type="term" value="C:membrane"/>
    <property type="evidence" value="ECO:0007669"/>
    <property type="project" value="UniProtKB-SubCell"/>
</dbReference>
<dbReference type="AlphaFoldDB" id="A0A1Y2PAW1"/>
<evidence type="ECO:0000313" key="6">
    <source>
        <dbReference type="EMBL" id="OSY87603.1"/>
    </source>
</evidence>
<evidence type="ECO:0000256" key="4">
    <source>
        <dbReference type="ARBA" id="ARBA00023136"/>
    </source>
</evidence>
<keyword evidence="3 5" id="KW-1133">Transmembrane helix</keyword>
<evidence type="ECO:0000256" key="5">
    <source>
        <dbReference type="SAM" id="Phobius"/>
    </source>
</evidence>
<dbReference type="Pfam" id="PF07681">
    <property type="entry name" value="DoxX"/>
    <property type="match status" value="1"/>
</dbReference>
<accession>A0A1Y2PAW1</accession>
<dbReference type="Proteomes" id="UP000194221">
    <property type="component" value="Unassembled WGS sequence"/>
</dbReference>
<keyword evidence="4 5" id="KW-0472">Membrane</keyword>
<dbReference type="STRING" id="1635173.WH52_10865"/>
<evidence type="ECO:0008006" key="8">
    <source>
        <dbReference type="Google" id="ProtNLM"/>
    </source>
</evidence>
<evidence type="ECO:0000256" key="3">
    <source>
        <dbReference type="ARBA" id="ARBA00022989"/>
    </source>
</evidence>
<reference evidence="6 7" key="1">
    <citation type="submission" date="2015-03" db="EMBL/GenBank/DDBJ databases">
        <title>Genome sequence of Tenacibaculum sp. S2-2, isolated from intestinal microbiota of sea cucumber, Apostichopus japonicas.</title>
        <authorList>
            <person name="Shao Z."/>
            <person name="Wang L."/>
            <person name="Li X."/>
        </authorList>
    </citation>
    <scope>NUCLEOTIDE SEQUENCE [LARGE SCALE GENOMIC DNA]</scope>
    <source>
        <strain evidence="6 7">S2-2</strain>
    </source>
</reference>
<feature type="transmembrane region" description="Helical" evidence="5">
    <location>
        <begin position="50"/>
        <end position="75"/>
    </location>
</feature>
<comment type="subcellular location">
    <subcellularLocation>
        <location evidence="1">Membrane</location>
        <topology evidence="1">Multi-pass membrane protein</topology>
    </subcellularLocation>
</comment>
<dbReference type="InterPro" id="IPR032808">
    <property type="entry name" value="DoxX"/>
</dbReference>
<feature type="transmembrane region" description="Helical" evidence="5">
    <location>
        <begin position="82"/>
        <end position="101"/>
    </location>
</feature>
<dbReference type="EMBL" id="LAPZ01000009">
    <property type="protein sequence ID" value="OSY87603.1"/>
    <property type="molecule type" value="Genomic_DNA"/>
</dbReference>
<organism evidence="6 7">
    <name type="scientific">Tenacibaculum holothuriorum</name>
    <dbReference type="NCBI Taxonomy" id="1635173"/>
    <lineage>
        <taxon>Bacteria</taxon>
        <taxon>Pseudomonadati</taxon>
        <taxon>Bacteroidota</taxon>
        <taxon>Flavobacteriia</taxon>
        <taxon>Flavobacteriales</taxon>
        <taxon>Flavobacteriaceae</taxon>
        <taxon>Tenacibaculum</taxon>
    </lineage>
</organism>